<gene>
    <name evidence="8" type="ORF">JOC27_000098</name>
</gene>
<evidence type="ECO:0000313" key="9">
    <source>
        <dbReference type="Proteomes" id="UP000823201"/>
    </source>
</evidence>
<dbReference type="EMBL" id="JAFBEV010000001">
    <property type="protein sequence ID" value="MBM7656662.1"/>
    <property type="molecule type" value="Genomic_DNA"/>
</dbReference>
<accession>A0ABS2Q4E8</accession>
<evidence type="ECO:0000256" key="2">
    <source>
        <dbReference type="ARBA" id="ARBA00022475"/>
    </source>
</evidence>
<feature type="transmembrane region" description="Helical" evidence="6">
    <location>
        <begin position="113"/>
        <end position="135"/>
    </location>
</feature>
<evidence type="ECO:0000313" key="8">
    <source>
        <dbReference type="EMBL" id="MBM7656662.1"/>
    </source>
</evidence>
<evidence type="ECO:0000256" key="1">
    <source>
        <dbReference type="ARBA" id="ARBA00004651"/>
    </source>
</evidence>
<dbReference type="Pfam" id="PF02588">
    <property type="entry name" value="YitT_membrane"/>
    <property type="match status" value="1"/>
</dbReference>
<organism evidence="8 9">
    <name type="scientific">Sporolactobacillus spathodeae</name>
    <dbReference type="NCBI Taxonomy" id="1465502"/>
    <lineage>
        <taxon>Bacteria</taxon>
        <taxon>Bacillati</taxon>
        <taxon>Bacillota</taxon>
        <taxon>Bacilli</taxon>
        <taxon>Bacillales</taxon>
        <taxon>Sporolactobacillaceae</taxon>
        <taxon>Sporolactobacillus</taxon>
    </lineage>
</organism>
<keyword evidence="5 6" id="KW-0472">Membrane</keyword>
<dbReference type="CDD" id="cd16380">
    <property type="entry name" value="YitT_C"/>
    <property type="match status" value="1"/>
</dbReference>
<dbReference type="Proteomes" id="UP000823201">
    <property type="component" value="Unassembled WGS sequence"/>
</dbReference>
<feature type="transmembrane region" description="Helical" evidence="6">
    <location>
        <begin position="86"/>
        <end position="107"/>
    </location>
</feature>
<dbReference type="InterPro" id="IPR003740">
    <property type="entry name" value="YitT"/>
</dbReference>
<sequence>MKIKWNSFYQDSKVLTIVTLGALLNAAALNIFLIPAKVLSGGVTGIAQLLSTLLEQTPMHVGTGILLLLFNIPVAYVGWIKVGHRFTFYSAISVLLTTLFMEFIPVHPLTEDILLNAVFGGVVQSVGVGITLKFGASTGGMDIIAMILSRVKDRPFGFYMFALNAVIILSAGFLFGWRRALYTLLELYVATRIVDAIHTSYVKLTAWVVTDKAEELQKAIYAHLERGITRIPSKGGFTGRDRDTLMIVITRYELYELRRIIQSIDPFAFTNIVETIAVFGLFRKERKLK</sequence>
<evidence type="ECO:0000256" key="5">
    <source>
        <dbReference type="ARBA" id="ARBA00023136"/>
    </source>
</evidence>
<protein>
    <submittedName>
        <fullName evidence="8">Uncharacterized membrane-anchored protein YitT (DUF2179 family)</fullName>
    </submittedName>
</protein>
<keyword evidence="3 6" id="KW-0812">Transmembrane</keyword>
<feature type="transmembrane region" description="Helical" evidence="6">
    <location>
        <begin position="156"/>
        <end position="177"/>
    </location>
</feature>
<evidence type="ECO:0000256" key="3">
    <source>
        <dbReference type="ARBA" id="ARBA00022692"/>
    </source>
</evidence>
<dbReference type="InterPro" id="IPR019264">
    <property type="entry name" value="DUF2179"/>
</dbReference>
<keyword evidence="9" id="KW-1185">Reference proteome</keyword>
<dbReference type="InterPro" id="IPR015867">
    <property type="entry name" value="N-reg_PII/ATP_PRibTrfase_C"/>
</dbReference>
<dbReference type="Pfam" id="PF10035">
    <property type="entry name" value="DUF2179"/>
    <property type="match status" value="1"/>
</dbReference>
<reference evidence="8 9" key="1">
    <citation type="submission" date="2021-01" db="EMBL/GenBank/DDBJ databases">
        <title>Genomic Encyclopedia of Type Strains, Phase IV (KMG-IV): sequencing the most valuable type-strain genomes for metagenomic binning, comparative biology and taxonomic classification.</title>
        <authorList>
            <person name="Goeker M."/>
        </authorList>
    </citation>
    <scope>NUCLEOTIDE SEQUENCE [LARGE SCALE GENOMIC DNA]</scope>
    <source>
        <strain evidence="8 9">DSM 100968</strain>
    </source>
</reference>
<dbReference type="Gene3D" id="3.30.70.120">
    <property type="match status" value="1"/>
</dbReference>
<dbReference type="PANTHER" id="PTHR33545">
    <property type="entry name" value="UPF0750 MEMBRANE PROTEIN YITT-RELATED"/>
    <property type="match status" value="1"/>
</dbReference>
<evidence type="ECO:0000256" key="6">
    <source>
        <dbReference type="SAM" id="Phobius"/>
    </source>
</evidence>
<comment type="caution">
    <text evidence="8">The sequence shown here is derived from an EMBL/GenBank/DDBJ whole genome shotgun (WGS) entry which is preliminary data.</text>
</comment>
<dbReference type="InterPro" id="IPR051461">
    <property type="entry name" value="UPF0750_membrane"/>
</dbReference>
<evidence type="ECO:0000259" key="7">
    <source>
        <dbReference type="Pfam" id="PF10035"/>
    </source>
</evidence>
<comment type="subcellular location">
    <subcellularLocation>
        <location evidence="1">Cell membrane</location>
        <topology evidence="1">Multi-pass membrane protein</topology>
    </subcellularLocation>
</comment>
<feature type="transmembrane region" description="Helical" evidence="6">
    <location>
        <begin position="59"/>
        <end position="79"/>
    </location>
</feature>
<name>A0ABS2Q4E8_9BACL</name>
<proteinExistence type="predicted"/>
<keyword evidence="4 6" id="KW-1133">Transmembrane helix</keyword>
<keyword evidence="2" id="KW-1003">Cell membrane</keyword>
<dbReference type="PANTHER" id="PTHR33545:SF5">
    <property type="entry name" value="UPF0750 MEMBRANE PROTEIN YITT"/>
    <property type="match status" value="1"/>
</dbReference>
<evidence type="ECO:0000256" key="4">
    <source>
        <dbReference type="ARBA" id="ARBA00022989"/>
    </source>
</evidence>
<feature type="domain" description="DUF2179" evidence="7">
    <location>
        <begin position="226"/>
        <end position="280"/>
    </location>
</feature>
<dbReference type="PIRSF" id="PIRSF006483">
    <property type="entry name" value="Membrane_protein_YitT"/>
    <property type="match status" value="1"/>
</dbReference>